<dbReference type="AlphaFoldDB" id="A0A8J2Z5Y6"/>
<dbReference type="PANTHER" id="PTHR35861">
    <property type="match status" value="1"/>
</dbReference>
<dbReference type="RefSeq" id="WP_117003394.1">
    <property type="nucleotide sequence ID" value="NZ_BMJS01000026.1"/>
</dbReference>
<accession>A0A8J2Z5Y6</accession>
<dbReference type="Pfam" id="PF17482">
    <property type="entry name" value="Phage_sheath_1C"/>
    <property type="match status" value="1"/>
</dbReference>
<keyword evidence="6" id="KW-1185">Reference proteome</keyword>
<feature type="domain" description="Tail sheath protein C-terminal" evidence="3">
    <location>
        <begin position="272"/>
        <end position="371"/>
    </location>
</feature>
<dbReference type="InterPro" id="IPR035089">
    <property type="entry name" value="Phage_sheath_subtilisin"/>
</dbReference>
<evidence type="ECO:0000256" key="1">
    <source>
        <dbReference type="ARBA" id="ARBA00008005"/>
    </source>
</evidence>
<evidence type="ECO:0000259" key="4">
    <source>
        <dbReference type="Pfam" id="PF22671"/>
    </source>
</evidence>
<protein>
    <submittedName>
        <fullName evidence="5">Bacteriophage protein</fullName>
    </submittedName>
</protein>
<reference evidence="5" key="1">
    <citation type="journal article" date="2014" name="Int. J. Syst. Evol. Microbiol.">
        <title>Complete genome sequence of Corynebacterium casei LMG S-19264T (=DSM 44701T), isolated from a smear-ripened cheese.</title>
        <authorList>
            <consortium name="US DOE Joint Genome Institute (JGI-PGF)"/>
            <person name="Walter F."/>
            <person name="Albersmeier A."/>
            <person name="Kalinowski J."/>
            <person name="Ruckert C."/>
        </authorList>
    </citation>
    <scope>NUCLEOTIDE SEQUENCE</scope>
    <source>
        <strain evidence="5">CGMCC 1.15758</strain>
    </source>
</reference>
<dbReference type="EMBL" id="BMJS01000026">
    <property type="protein sequence ID" value="GGG02892.1"/>
    <property type="molecule type" value="Genomic_DNA"/>
</dbReference>
<evidence type="ECO:0000259" key="3">
    <source>
        <dbReference type="Pfam" id="PF17482"/>
    </source>
</evidence>
<feature type="domain" description="Tail sheath protein subtilisin-like" evidence="2">
    <location>
        <begin position="116"/>
        <end position="270"/>
    </location>
</feature>
<gene>
    <name evidence="5" type="ORF">GCM10010995_20410</name>
</gene>
<name>A0A8J2Z5Y6_9GAMM</name>
<evidence type="ECO:0000259" key="2">
    <source>
        <dbReference type="Pfam" id="PF04984"/>
    </source>
</evidence>
<dbReference type="InterPro" id="IPR020287">
    <property type="entry name" value="Tail_sheath_C"/>
</dbReference>
<comment type="caution">
    <text evidence="5">The sequence shown here is derived from an EMBL/GenBank/DDBJ whole genome shotgun (WGS) entry which is preliminary data.</text>
</comment>
<proteinExistence type="inferred from homology"/>
<feature type="domain" description="Tail sheath protein Gp18-like" evidence="4">
    <location>
        <begin position="26"/>
        <end position="85"/>
    </location>
</feature>
<organism evidence="5 6">
    <name type="scientific">Cysteiniphilum litorale</name>
    <dbReference type="NCBI Taxonomy" id="2056700"/>
    <lineage>
        <taxon>Bacteria</taxon>
        <taxon>Pseudomonadati</taxon>
        <taxon>Pseudomonadota</taxon>
        <taxon>Gammaproteobacteria</taxon>
        <taxon>Thiotrichales</taxon>
        <taxon>Fastidiosibacteraceae</taxon>
        <taxon>Cysteiniphilum</taxon>
    </lineage>
</organism>
<reference evidence="5" key="2">
    <citation type="submission" date="2020-09" db="EMBL/GenBank/DDBJ databases">
        <authorList>
            <person name="Sun Q."/>
            <person name="Zhou Y."/>
        </authorList>
    </citation>
    <scope>NUCLEOTIDE SEQUENCE</scope>
    <source>
        <strain evidence="5">CGMCC 1.15758</strain>
    </source>
</reference>
<dbReference type="InterPro" id="IPR054564">
    <property type="entry name" value="Gp18_domIII_N"/>
</dbReference>
<dbReference type="Proteomes" id="UP000636949">
    <property type="component" value="Unassembled WGS sequence"/>
</dbReference>
<evidence type="ECO:0000313" key="5">
    <source>
        <dbReference type="EMBL" id="GGG02892.1"/>
    </source>
</evidence>
<dbReference type="InterPro" id="IPR052042">
    <property type="entry name" value="Tail_sheath_structural"/>
</dbReference>
<evidence type="ECO:0000313" key="6">
    <source>
        <dbReference type="Proteomes" id="UP000636949"/>
    </source>
</evidence>
<comment type="similarity">
    <text evidence="1">Belongs to the myoviridae tail sheath protein family.</text>
</comment>
<dbReference type="Gene3D" id="3.40.50.11780">
    <property type="match status" value="1"/>
</dbReference>
<dbReference type="OrthoDB" id="9767864at2"/>
<dbReference type="Pfam" id="PF04984">
    <property type="entry name" value="Phage_sheath_1"/>
    <property type="match status" value="1"/>
</dbReference>
<dbReference type="PANTHER" id="PTHR35861:SF1">
    <property type="entry name" value="PHAGE TAIL SHEATH PROTEIN"/>
    <property type="match status" value="1"/>
</dbReference>
<dbReference type="Pfam" id="PF22671">
    <property type="entry name" value="Gp18_domIII_N"/>
    <property type="match status" value="1"/>
</dbReference>
<sequence length="381" mass="41334">MSFYHGVEVVEIDGGARPIQTVKSSVIGLIGTAPDADSTAFPLNVPVLIAGNRTEAAKLGSNGTLPDAIDGIFDQIGAMVIVVRVEHSDDNAQMLTNVQGGIDATTGARTGVQAFLDAGSKLGLTPRILIAPQFSNEVGIVQELMGIAERLKAVIIAEAPSTTDTAAIAYQKNFGSARVYVIDPRVMVLANGVEVAKPASPRVAGLMARIDKTYGWHYSPSNHEIYGVTGTERPIDFELNGECRANYLNENKISTIINQSGFRLWGNLTCSNDPKWQFLSVRRTADMLNESLLYAHNWAVDRGISKTFVDDIVMSVNGFLRSLVAQGRILGGKCWADPELNSENEIANGHITFSFDFTPVYPSQHITFNSHLVNDYISEIF</sequence>